<name>A0A3B3BSS1_ORYME</name>
<dbReference type="GO" id="GO:0051056">
    <property type="term" value="P:regulation of small GTPase mediated signal transduction"/>
    <property type="evidence" value="ECO:0007669"/>
    <property type="project" value="TreeGrafter"/>
</dbReference>
<dbReference type="STRING" id="30732.ENSOMEP00000007842"/>
<keyword evidence="5" id="KW-1185">Reference proteome</keyword>
<proteinExistence type="predicted"/>
<dbReference type="Pfam" id="PF00620">
    <property type="entry name" value="RhoGAP"/>
    <property type="match status" value="1"/>
</dbReference>
<dbReference type="GO" id="GO:0005737">
    <property type="term" value="C:cytoplasm"/>
    <property type="evidence" value="ECO:0007669"/>
    <property type="project" value="TreeGrafter"/>
</dbReference>
<dbReference type="AlphaFoldDB" id="A0A3B3BSS1"/>
<dbReference type="InterPro" id="IPR000198">
    <property type="entry name" value="RhoGAP_dom"/>
</dbReference>
<dbReference type="Ensembl" id="ENSOMET00000003435.1">
    <property type="protein sequence ID" value="ENSOMEP00000007842.1"/>
    <property type="gene ID" value="ENSOMEG00000008985.1"/>
</dbReference>
<evidence type="ECO:0000259" key="2">
    <source>
        <dbReference type="Pfam" id="PF00620"/>
    </source>
</evidence>
<evidence type="ECO:0000313" key="5">
    <source>
        <dbReference type="Proteomes" id="UP000261560"/>
    </source>
</evidence>
<feature type="domain" description="Rho-GAP" evidence="2">
    <location>
        <begin position="390"/>
        <end position="443"/>
    </location>
</feature>
<dbReference type="GeneTree" id="ENSGT00940000158929"/>
<reference evidence="4" key="1">
    <citation type="submission" date="2025-08" db="UniProtKB">
        <authorList>
            <consortium name="Ensembl"/>
        </authorList>
    </citation>
    <scope>IDENTIFICATION</scope>
</reference>
<feature type="domain" description="RHG40/28/18 C-terminal ubiquitin-like" evidence="3">
    <location>
        <begin position="562"/>
        <end position="599"/>
    </location>
</feature>
<accession>A0A3B3BSS1</accession>
<sequence>MWPSDSFFELVHANFSETDSLKPLNRNEKATFISLLSTSHWEECVTLNLKGSSHDWLICFLSFCLHSMLQSPTSTTLPTSSNFPASHKVNSDHHHNDMQAYWREVRSIEEEKEGEEEEDEEERHSMDEVEMEETWLKEAGLFFLVSGIASSEASLPLPEAVISTLTHQQAAIVRARLDNYNETLRKRNRQPLRDVRDIFAECSQRYFCCALQIFRLLWIPQMSLWFHNSLLCVVYFFAARPHFVFEDQLTDHPSCSSLKAPQANTNPSCPVPSNPPPACHWRQADWLLQDTPYSEGVAEHRRSSTCWDCQSFQGDLSGKLQFVPVIPSKGLTCIDDLSPRDLTRLGFISHIELTTFLLALGVQTKRNRPSRTKAQGAPASYIFAPDSVYLQYLRKELDRHPEVFDWSAVRQVDAAGLLKLFIRELPTPLLTYTHLPTFSSVMGENTSMFTLTCLQFYQNRMSLWNVSMVMAPNLFPQCNHGKRHSPVKQSKEIEVAVGGAQLIQLMIQHQDLLWTVPNFLLTQVRQLNQASNQKQLSLSRTKTYLLKKKKNQNDGNQLCEGVIQVHAPQHTKVSMAIQLEEQTTAKDVTARFEGQNSPPQRLYEVGGNIYCPLMEVYRVNPCCDWLIKPGLVSSSSAGELNSQL</sequence>
<dbReference type="SUPFAM" id="SSF48350">
    <property type="entry name" value="GTPase activation domain, GAP"/>
    <property type="match status" value="1"/>
</dbReference>
<dbReference type="PANTHER" id="PTHR14963:SF5">
    <property type="entry name" value="RHO GTPASE-ACTIVATING PROTEIN 28"/>
    <property type="match status" value="1"/>
</dbReference>
<dbReference type="Pfam" id="PF25442">
    <property type="entry name" value="Ubiquitin_RHG40_C"/>
    <property type="match status" value="1"/>
</dbReference>
<dbReference type="InterPro" id="IPR057323">
    <property type="entry name" value="RHG40/28/18_ubiquitin"/>
</dbReference>
<dbReference type="GO" id="GO:0007165">
    <property type="term" value="P:signal transduction"/>
    <property type="evidence" value="ECO:0007669"/>
    <property type="project" value="InterPro"/>
</dbReference>
<reference evidence="4" key="2">
    <citation type="submission" date="2025-09" db="UniProtKB">
        <authorList>
            <consortium name="Ensembl"/>
        </authorList>
    </citation>
    <scope>IDENTIFICATION</scope>
</reference>
<dbReference type="GO" id="GO:0005096">
    <property type="term" value="F:GTPase activator activity"/>
    <property type="evidence" value="ECO:0007669"/>
    <property type="project" value="UniProtKB-KW"/>
</dbReference>
<protein>
    <submittedName>
        <fullName evidence="4">Rho GTPase activating protein 28</fullName>
    </submittedName>
</protein>
<dbReference type="PaxDb" id="30732-ENSOMEP00000007842"/>
<dbReference type="Gene3D" id="1.10.555.10">
    <property type="entry name" value="Rho GTPase activation protein"/>
    <property type="match status" value="1"/>
</dbReference>
<dbReference type="Proteomes" id="UP000261560">
    <property type="component" value="Unplaced"/>
</dbReference>
<dbReference type="GO" id="GO:0030833">
    <property type="term" value="P:regulation of actin filament polymerization"/>
    <property type="evidence" value="ECO:0007669"/>
    <property type="project" value="TreeGrafter"/>
</dbReference>
<evidence type="ECO:0000256" key="1">
    <source>
        <dbReference type="ARBA" id="ARBA00022468"/>
    </source>
</evidence>
<dbReference type="PANTHER" id="PTHR14963">
    <property type="entry name" value="RHO GTPASE ACTIVATING PROTEIN 18,19-RELATED"/>
    <property type="match status" value="1"/>
</dbReference>
<dbReference type="OMA" id="DRATHQN"/>
<organism evidence="4 5">
    <name type="scientific">Oryzias melastigma</name>
    <name type="common">Marine medaka</name>
    <dbReference type="NCBI Taxonomy" id="30732"/>
    <lineage>
        <taxon>Eukaryota</taxon>
        <taxon>Metazoa</taxon>
        <taxon>Chordata</taxon>
        <taxon>Craniata</taxon>
        <taxon>Vertebrata</taxon>
        <taxon>Euteleostomi</taxon>
        <taxon>Actinopterygii</taxon>
        <taxon>Neopterygii</taxon>
        <taxon>Teleostei</taxon>
        <taxon>Neoteleostei</taxon>
        <taxon>Acanthomorphata</taxon>
        <taxon>Ovalentaria</taxon>
        <taxon>Atherinomorphae</taxon>
        <taxon>Beloniformes</taxon>
        <taxon>Adrianichthyidae</taxon>
        <taxon>Oryziinae</taxon>
        <taxon>Oryzias</taxon>
    </lineage>
</organism>
<dbReference type="InterPro" id="IPR008936">
    <property type="entry name" value="Rho_GTPase_activation_prot"/>
</dbReference>
<evidence type="ECO:0000259" key="3">
    <source>
        <dbReference type="Pfam" id="PF25442"/>
    </source>
</evidence>
<keyword evidence="1" id="KW-0343">GTPase activation</keyword>
<dbReference type="GO" id="GO:0051497">
    <property type="term" value="P:negative regulation of stress fiber assembly"/>
    <property type="evidence" value="ECO:0007669"/>
    <property type="project" value="TreeGrafter"/>
</dbReference>
<evidence type="ECO:0000313" key="4">
    <source>
        <dbReference type="Ensembl" id="ENSOMEP00000007842.1"/>
    </source>
</evidence>